<dbReference type="PANTHER" id="PTHR23508:SF10">
    <property type="entry name" value="CARBOXYLIC ACID TRANSPORTER PROTEIN HOMOLOG"/>
    <property type="match status" value="1"/>
</dbReference>
<dbReference type="Pfam" id="PF00083">
    <property type="entry name" value="Sugar_tr"/>
    <property type="match status" value="1"/>
</dbReference>
<keyword evidence="4 5" id="KW-0472">Membrane</keyword>
<evidence type="ECO:0000256" key="2">
    <source>
        <dbReference type="ARBA" id="ARBA00022692"/>
    </source>
</evidence>
<dbReference type="InterPro" id="IPR005829">
    <property type="entry name" value="Sugar_transporter_CS"/>
</dbReference>
<feature type="transmembrane region" description="Helical" evidence="5">
    <location>
        <begin position="180"/>
        <end position="197"/>
    </location>
</feature>
<keyword evidence="3 5" id="KW-1133">Transmembrane helix</keyword>
<evidence type="ECO:0000256" key="5">
    <source>
        <dbReference type="SAM" id="Phobius"/>
    </source>
</evidence>
<feature type="transmembrane region" description="Helical" evidence="5">
    <location>
        <begin position="337"/>
        <end position="355"/>
    </location>
</feature>
<name>A0A1H4GTN6_9BURK</name>
<accession>A0A1H4GTN6</accession>
<feature type="transmembrane region" description="Helical" evidence="5">
    <location>
        <begin position="62"/>
        <end position="85"/>
    </location>
</feature>
<evidence type="ECO:0000313" key="7">
    <source>
        <dbReference type="EMBL" id="SEB12907.1"/>
    </source>
</evidence>
<dbReference type="AlphaFoldDB" id="A0A1H4GTN6"/>
<keyword evidence="2 5" id="KW-0812">Transmembrane</keyword>
<dbReference type="SUPFAM" id="SSF103473">
    <property type="entry name" value="MFS general substrate transporter"/>
    <property type="match status" value="1"/>
</dbReference>
<organism evidence="7 8">
    <name type="scientific">Paraburkholderia sartisoli</name>
    <dbReference type="NCBI Taxonomy" id="83784"/>
    <lineage>
        <taxon>Bacteria</taxon>
        <taxon>Pseudomonadati</taxon>
        <taxon>Pseudomonadota</taxon>
        <taxon>Betaproteobacteria</taxon>
        <taxon>Burkholderiales</taxon>
        <taxon>Burkholderiaceae</taxon>
        <taxon>Paraburkholderia</taxon>
    </lineage>
</organism>
<proteinExistence type="predicted"/>
<evidence type="ECO:0000256" key="3">
    <source>
        <dbReference type="ARBA" id="ARBA00022989"/>
    </source>
</evidence>
<dbReference type="GO" id="GO:0046943">
    <property type="term" value="F:carboxylic acid transmembrane transporter activity"/>
    <property type="evidence" value="ECO:0007669"/>
    <property type="project" value="TreeGrafter"/>
</dbReference>
<evidence type="ECO:0000313" key="8">
    <source>
        <dbReference type="Proteomes" id="UP000198638"/>
    </source>
</evidence>
<feature type="transmembrane region" description="Helical" evidence="5">
    <location>
        <begin position="429"/>
        <end position="448"/>
    </location>
</feature>
<dbReference type="OrthoDB" id="3252866at2"/>
<feature type="transmembrane region" description="Helical" evidence="5">
    <location>
        <begin position="272"/>
        <end position="294"/>
    </location>
</feature>
<dbReference type="InterPro" id="IPR036259">
    <property type="entry name" value="MFS_trans_sf"/>
</dbReference>
<protein>
    <submittedName>
        <fullName evidence="7">MFS transporter, putative metabolite:H+ symporter</fullName>
    </submittedName>
</protein>
<dbReference type="PANTHER" id="PTHR23508">
    <property type="entry name" value="CARBOXYLIC ACID TRANSPORTER PROTEIN HOMOLOG"/>
    <property type="match status" value="1"/>
</dbReference>
<feature type="transmembrane region" description="Helical" evidence="5">
    <location>
        <begin position="404"/>
        <end position="423"/>
    </location>
</feature>
<dbReference type="Gene3D" id="1.20.1250.20">
    <property type="entry name" value="MFS general substrate transporter like domains"/>
    <property type="match status" value="1"/>
</dbReference>
<evidence type="ECO:0000259" key="6">
    <source>
        <dbReference type="PROSITE" id="PS50850"/>
    </source>
</evidence>
<feature type="domain" description="Major facilitator superfamily (MFS) profile" evidence="6">
    <location>
        <begin position="28"/>
        <end position="452"/>
    </location>
</feature>
<gene>
    <name evidence="7" type="ORF">SAMN05192564_106330</name>
</gene>
<feature type="transmembrane region" description="Helical" evidence="5">
    <location>
        <begin position="361"/>
        <end position="383"/>
    </location>
</feature>
<dbReference type="Proteomes" id="UP000198638">
    <property type="component" value="Unassembled WGS sequence"/>
</dbReference>
<feature type="transmembrane region" description="Helical" evidence="5">
    <location>
        <begin position="121"/>
        <end position="140"/>
    </location>
</feature>
<evidence type="ECO:0000256" key="1">
    <source>
        <dbReference type="ARBA" id="ARBA00004141"/>
    </source>
</evidence>
<dbReference type="CDD" id="cd17316">
    <property type="entry name" value="MFS_SV2_like"/>
    <property type="match status" value="1"/>
</dbReference>
<dbReference type="PROSITE" id="PS50850">
    <property type="entry name" value="MFS"/>
    <property type="match status" value="1"/>
</dbReference>
<feature type="transmembrane region" description="Helical" evidence="5">
    <location>
        <begin position="306"/>
        <end position="328"/>
    </location>
</feature>
<evidence type="ECO:0000256" key="4">
    <source>
        <dbReference type="ARBA" id="ARBA00023136"/>
    </source>
</evidence>
<dbReference type="PROSITE" id="PS00217">
    <property type="entry name" value="SUGAR_TRANSPORT_2"/>
    <property type="match status" value="1"/>
</dbReference>
<dbReference type="EMBL" id="FNRQ01000006">
    <property type="protein sequence ID" value="SEB12907.1"/>
    <property type="molecule type" value="Genomic_DNA"/>
</dbReference>
<feature type="transmembrane region" description="Helical" evidence="5">
    <location>
        <begin position="152"/>
        <end position="174"/>
    </location>
</feature>
<feature type="transmembrane region" description="Helical" evidence="5">
    <location>
        <begin position="97"/>
        <end position="115"/>
    </location>
</feature>
<reference evidence="8" key="1">
    <citation type="submission" date="2016-10" db="EMBL/GenBank/DDBJ databases">
        <authorList>
            <person name="Varghese N."/>
            <person name="Submissions S."/>
        </authorList>
    </citation>
    <scope>NUCLEOTIDE SEQUENCE [LARGE SCALE GENOMIC DNA]</scope>
    <source>
        <strain evidence="8">LMG 24000</strain>
    </source>
</reference>
<comment type="subcellular location">
    <subcellularLocation>
        <location evidence="1">Membrane</location>
        <topology evidence="1">Multi-pass membrane protein</topology>
    </subcellularLocation>
</comment>
<keyword evidence="8" id="KW-1185">Reference proteome</keyword>
<dbReference type="STRING" id="83784.SAMN05192564_106330"/>
<dbReference type="GO" id="GO:0005886">
    <property type="term" value="C:plasma membrane"/>
    <property type="evidence" value="ECO:0007669"/>
    <property type="project" value="TreeGrafter"/>
</dbReference>
<feature type="transmembrane region" description="Helical" evidence="5">
    <location>
        <begin position="26"/>
        <end position="50"/>
    </location>
</feature>
<dbReference type="InterPro" id="IPR005828">
    <property type="entry name" value="MFS_sugar_transport-like"/>
</dbReference>
<dbReference type="PROSITE" id="PS00216">
    <property type="entry name" value="SUGAR_TRANSPORT_1"/>
    <property type="match status" value="2"/>
</dbReference>
<sequence length="457" mass="49071">MRTDREAAKPDAGARLERLPMSRYQYLLFAIVATAFLFDTADTAALAYMLGTIKAELGLSVAEAGVLASASLLGMFFGAGIAGILADRFGRKPIFQFSMLLWGLGSLLCGLSTTYTGLLNARLLLGVGMGMELPIALALIAEYLPTHLRGRFTAILEGFLPIGFIGVGILVYFLMPLVGWQGVFLVLAVPALFLFVIRRMVPESPRWLEAAGRLDEAEDVMALIESKVMRAAGLLKLPEPVIGVVTLEADTRHRWLSALGDLWHRDYRKRTLMLWIVWFLTLLGFYGLTSWLASLLQQAGYPATKSIFYTVLISCAGIPGFMAAAYALERWGRKPTAIAYLLGSAAGAFVYGQCISHRADLALLIAAGLVMQFFVFGMWSVIYAYTPELYPTRSRGTGSSMASAIGRIGSIIGPSGIALMLPLTGPSGAFAVGAGCFAVAAATIALLGPETRGVTLN</sequence>
<dbReference type="InterPro" id="IPR020846">
    <property type="entry name" value="MFS_dom"/>
</dbReference>